<proteinExistence type="predicted"/>
<feature type="signal peptide" evidence="2">
    <location>
        <begin position="1"/>
        <end position="19"/>
    </location>
</feature>
<dbReference type="Gene3D" id="2.140.10.30">
    <property type="entry name" value="Dipeptidylpeptidase IV, N-terminal domain"/>
    <property type="match status" value="1"/>
</dbReference>
<feature type="chain" id="PRO_5012206587" evidence="2">
    <location>
        <begin position="20"/>
        <end position="744"/>
    </location>
</feature>
<feature type="domain" description="Peptidase S9 prolyl oligopeptidase catalytic" evidence="3">
    <location>
        <begin position="549"/>
        <end position="743"/>
    </location>
</feature>
<dbReference type="RefSeq" id="WP_073168140.1">
    <property type="nucleotide sequence ID" value="NZ_FQZE01000009.1"/>
</dbReference>
<dbReference type="InterPro" id="IPR050278">
    <property type="entry name" value="Serine_Prot_S9B/DPPIV"/>
</dbReference>
<organism evidence="5 6">
    <name type="scientific">Tangfeifania diversioriginum</name>
    <dbReference type="NCBI Taxonomy" id="1168035"/>
    <lineage>
        <taxon>Bacteria</taxon>
        <taxon>Pseudomonadati</taxon>
        <taxon>Bacteroidota</taxon>
        <taxon>Bacteroidia</taxon>
        <taxon>Marinilabiliales</taxon>
        <taxon>Prolixibacteraceae</taxon>
        <taxon>Tangfeifania</taxon>
    </lineage>
</organism>
<dbReference type="Pfam" id="PF00930">
    <property type="entry name" value="DPPIV_N"/>
    <property type="match status" value="1"/>
</dbReference>
<sequence length="744" mass="85090">MRKFALLLFAVILSLGLNAQTGEKITLEDIFQKGTFSAQSVRGLRSMNDGVHYTTHENGTRIVKYSYETGEDVETLFDITKIEDAPISSFAGYEFSNDESKILLTTDINRIYRHSFTAKYYVWNSVTQELAPLSEKGAQQLATFSPDGQRVAFVRENNLFIKNLKFGSESQITYDGKKNEIINGAPDWVYEEEFGFNKAFWWSPDSKFLAFIRFDETEVPEFSMTMYAGEKPRIDSNSVYPSHETFKYPKAGEKNSDVTVHTYELYSRVTQEVDLGDLPDFYIPRLKWTPDAEDLVVMRLNRRQNQLDVLYANPYTGDSKPILTEKNDRYISEDFLDAYTYLDDGRFVIISERDGWSHLYLYDRLGFEQGQLTKGEFDVTGFYGFDEDEKLFYYQAAAESPLRREVYYTSKNGETKGKLSTLAGTNRADFSKNFSFYINYYSSNSTPSLITLHQNKQSGLGRVFQKDNRGDQIRVLQDNTLLKNRLKNYTVPQKEFFTFTTSEGIELNGYMIKPPNFNETQEYPVFITQYSGPNSQSVRDSWGGVGWNHYLAQEGFLVVSVDPRGTGARGEDFRKATYLQLGKYESDDMVETARHLGSLPYVDSGNIAIFGWSYGGFMTLLSMEKGGELFKAGIAVAPVTNWRFYDTIYTERFMTTPEENPDGYDDNSPLTHAGDIEGRLLIVHGSADDNVHAQNTYEFTEKLVQKGIQFDMAIYTNRAHGISGGNTTMHLYTKMTSFLKDQLQ</sequence>
<reference evidence="5 6" key="1">
    <citation type="submission" date="2016-11" db="EMBL/GenBank/DDBJ databases">
        <authorList>
            <person name="Jaros S."/>
            <person name="Januszkiewicz K."/>
            <person name="Wedrychowicz H."/>
        </authorList>
    </citation>
    <scope>NUCLEOTIDE SEQUENCE [LARGE SCALE GENOMIC DNA]</scope>
    <source>
        <strain evidence="5 6">DSM 27063</strain>
    </source>
</reference>
<accession>A0A1M6FWH6</accession>
<evidence type="ECO:0000256" key="2">
    <source>
        <dbReference type="SAM" id="SignalP"/>
    </source>
</evidence>
<dbReference type="EMBL" id="FQZE01000009">
    <property type="protein sequence ID" value="SHJ02095.1"/>
    <property type="molecule type" value="Genomic_DNA"/>
</dbReference>
<dbReference type="Gene3D" id="3.40.50.1820">
    <property type="entry name" value="alpha/beta hydrolase"/>
    <property type="match status" value="1"/>
</dbReference>
<dbReference type="Pfam" id="PF00326">
    <property type="entry name" value="Peptidase_S9"/>
    <property type="match status" value="1"/>
</dbReference>
<evidence type="ECO:0000256" key="1">
    <source>
        <dbReference type="ARBA" id="ARBA00023180"/>
    </source>
</evidence>
<evidence type="ECO:0000259" key="4">
    <source>
        <dbReference type="Pfam" id="PF00930"/>
    </source>
</evidence>
<dbReference type="PANTHER" id="PTHR11731">
    <property type="entry name" value="PROTEASE FAMILY S9B,C DIPEPTIDYL-PEPTIDASE IV-RELATED"/>
    <property type="match status" value="1"/>
</dbReference>
<dbReference type="GO" id="GO:0006508">
    <property type="term" value="P:proteolysis"/>
    <property type="evidence" value="ECO:0007669"/>
    <property type="project" value="InterPro"/>
</dbReference>
<dbReference type="InterPro" id="IPR001375">
    <property type="entry name" value="Peptidase_S9_cat"/>
</dbReference>
<dbReference type="FunFam" id="3.40.50.1820:FF:000003">
    <property type="entry name" value="Dipeptidyl peptidase 4"/>
    <property type="match status" value="1"/>
</dbReference>
<dbReference type="OrthoDB" id="9812921at2"/>
<dbReference type="AlphaFoldDB" id="A0A1M6FWH6"/>
<dbReference type="InterPro" id="IPR002469">
    <property type="entry name" value="Peptidase_S9B_N"/>
</dbReference>
<protein>
    <submittedName>
        <fullName evidence="5">Dipeptidyl-peptidase IV Serine peptidase. MEROPS family S09B</fullName>
    </submittedName>
</protein>
<name>A0A1M6FWH6_9BACT</name>
<dbReference type="Proteomes" id="UP000184050">
    <property type="component" value="Unassembled WGS sequence"/>
</dbReference>
<dbReference type="GO" id="GO:0008236">
    <property type="term" value="F:serine-type peptidase activity"/>
    <property type="evidence" value="ECO:0007669"/>
    <property type="project" value="InterPro"/>
</dbReference>
<evidence type="ECO:0000259" key="3">
    <source>
        <dbReference type="Pfam" id="PF00326"/>
    </source>
</evidence>
<dbReference type="PANTHER" id="PTHR11731:SF193">
    <property type="entry name" value="DIPEPTIDYL PEPTIDASE 9"/>
    <property type="match status" value="1"/>
</dbReference>
<dbReference type="SUPFAM" id="SSF53474">
    <property type="entry name" value="alpha/beta-Hydrolases"/>
    <property type="match status" value="1"/>
</dbReference>
<feature type="domain" description="Dipeptidylpeptidase IV N-terminal" evidence="4">
    <location>
        <begin position="96"/>
        <end position="447"/>
    </location>
</feature>
<gene>
    <name evidence="5" type="ORF">SAMN05444280_109107</name>
</gene>
<dbReference type="SUPFAM" id="SSF82171">
    <property type="entry name" value="DPP6 N-terminal domain-like"/>
    <property type="match status" value="1"/>
</dbReference>
<dbReference type="GO" id="GO:0008239">
    <property type="term" value="F:dipeptidyl-peptidase activity"/>
    <property type="evidence" value="ECO:0007669"/>
    <property type="project" value="TreeGrafter"/>
</dbReference>
<keyword evidence="6" id="KW-1185">Reference proteome</keyword>
<dbReference type="InterPro" id="IPR029058">
    <property type="entry name" value="AB_hydrolase_fold"/>
</dbReference>
<keyword evidence="2" id="KW-0732">Signal</keyword>
<evidence type="ECO:0000313" key="6">
    <source>
        <dbReference type="Proteomes" id="UP000184050"/>
    </source>
</evidence>
<evidence type="ECO:0000313" key="5">
    <source>
        <dbReference type="EMBL" id="SHJ02095.1"/>
    </source>
</evidence>
<keyword evidence="1" id="KW-0325">Glycoprotein</keyword>
<dbReference type="STRING" id="1168035.SAMN05444280_109107"/>